<dbReference type="Gene3D" id="1.10.510.10">
    <property type="entry name" value="Transferase(Phosphotransferase) domain 1"/>
    <property type="match status" value="1"/>
</dbReference>
<dbReference type="InterPro" id="IPR011009">
    <property type="entry name" value="Kinase-like_dom_sf"/>
</dbReference>
<feature type="compositionally biased region" description="Basic and acidic residues" evidence="1">
    <location>
        <begin position="706"/>
        <end position="725"/>
    </location>
</feature>
<feature type="region of interest" description="Disordered" evidence="1">
    <location>
        <begin position="849"/>
        <end position="1097"/>
    </location>
</feature>
<evidence type="ECO:0008006" key="4">
    <source>
        <dbReference type="Google" id="ProtNLM"/>
    </source>
</evidence>
<evidence type="ECO:0000313" key="2">
    <source>
        <dbReference type="EMBL" id="KAH9835616.1"/>
    </source>
</evidence>
<evidence type="ECO:0000313" key="3">
    <source>
        <dbReference type="Proteomes" id="UP000814176"/>
    </source>
</evidence>
<evidence type="ECO:0000256" key="1">
    <source>
        <dbReference type="SAM" id="MobiDB-lite"/>
    </source>
</evidence>
<protein>
    <recommendedName>
        <fullName evidence="4">Protein kinase domain-containing protein</fullName>
    </recommendedName>
</protein>
<dbReference type="RefSeq" id="XP_047777993.1">
    <property type="nucleotide sequence ID" value="XM_047923948.1"/>
</dbReference>
<feature type="compositionally biased region" description="Low complexity" evidence="1">
    <location>
        <begin position="976"/>
        <end position="1008"/>
    </location>
</feature>
<accession>A0ABQ8KD88</accession>
<dbReference type="Proteomes" id="UP000814176">
    <property type="component" value="Unassembled WGS sequence"/>
</dbReference>
<organism evidence="2 3">
    <name type="scientific">Rhodofomes roseus</name>
    <dbReference type="NCBI Taxonomy" id="34475"/>
    <lineage>
        <taxon>Eukaryota</taxon>
        <taxon>Fungi</taxon>
        <taxon>Dikarya</taxon>
        <taxon>Basidiomycota</taxon>
        <taxon>Agaricomycotina</taxon>
        <taxon>Agaricomycetes</taxon>
        <taxon>Polyporales</taxon>
        <taxon>Rhodofomes</taxon>
    </lineage>
</organism>
<dbReference type="SUPFAM" id="SSF56112">
    <property type="entry name" value="Protein kinase-like (PK-like)"/>
    <property type="match status" value="1"/>
</dbReference>
<dbReference type="GeneID" id="72004680"/>
<feature type="region of interest" description="Disordered" evidence="1">
    <location>
        <begin position="685"/>
        <end position="728"/>
    </location>
</feature>
<keyword evidence="3" id="KW-1185">Reference proteome</keyword>
<proteinExistence type="predicted"/>
<dbReference type="EMBL" id="JADCUA010000012">
    <property type="protein sequence ID" value="KAH9835616.1"/>
    <property type="molecule type" value="Genomic_DNA"/>
</dbReference>
<gene>
    <name evidence="2" type="ORF">C8Q71DRAFT_762776</name>
</gene>
<feature type="compositionally biased region" description="Basic residues" evidence="1">
    <location>
        <begin position="952"/>
        <end position="965"/>
    </location>
</feature>
<comment type="caution">
    <text evidence="2">The sequence shown here is derived from an EMBL/GenBank/DDBJ whole genome shotgun (WGS) entry which is preliminary data.</text>
</comment>
<reference evidence="2 3" key="1">
    <citation type="journal article" date="2021" name="Environ. Microbiol.">
        <title>Gene family expansions and transcriptome signatures uncover fungal adaptations to wood decay.</title>
        <authorList>
            <person name="Hage H."/>
            <person name="Miyauchi S."/>
            <person name="Viragh M."/>
            <person name="Drula E."/>
            <person name="Min B."/>
            <person name="Chaduli D."/>
            <person name="Navarro D."/>
            <person name="Favel A."/>
            <person name="Norest M."/>
            <person name="Lesage-Meessen L."/>
            <person name="Balint B."/>
            <person name="Merenyi Z."/>
            <person name="de Eugenio L."/>
            <person name="Morin E."/>
            <person name="Martinez A.T."/>
            <person name="Baldrian P."/>
            <person name="Stursova M."/>
            <person name="Martinez M.J."/>
            <person name="Novotny C."/>
            <person name="Magnuson J.K."/>
            <person name="Spatafora J.W."/>
            <person name="Maurice S."/>
            <person name="Pangilinan J."/>
            <person name="Andreopoulos W."/>
            <person name="LaButti K."/>
            <person name="Hundley H."/>
            <person name="Na H."/>
            <person name="Kuo A."/>
            <person name="Barry K."/>
            <person name="Lipzen A."/>
            <person name="Henrissat B."/>
            <person name="Riley R."/>
            <person name="Ahrendt S."/>
            <person name="Nagy L.G."/>
            <person name="Grigoriev I.V."/>
            <person name="Martin F."/>
            <person name="Rosso M.N."/>
        </authorList>
    </citation>
    <scope>NUCLEOTIDE SEQUENCE [LARGE SCALE GENOMIC DNA]</scope>
    <source>
        <strain evidence="2 3">CIRM-BRFM 1785</strain>
    </source>
</reference>
<name>A0ABQ8KD88_9APHY</name>
<sequence>MADGDAQHVHHMWTQPTVDLNSPELTIFYRVLTAAYNPDSLEGAPPPQAHLLRPAPVPGLKRSSAMVDWQRKNRPVVDDEDDSSDEENVRITRRRVKGKRKMRNGEVSTNILETQLYIPFGDWAFAAQKPMVDVKTILNLGVSGTCSATLRDCVIADRPLSVLSHSWPLKKNHQWSGFYRELALLKSSDHLRSLQGNVVPALINVTRSVDGVSLNMAPPHPTFWMNASADMPFILKACVVEAYDALHRRGILHGNPQLQNMLICGDGTVKLVDFQSSRSMRSISVVGIYDANSADLELEARQVRFKIDYADARKYELDKRERARAIALRNQERAKLRRMALARRWDGPVEEDEVYTGDDLDNPPIPEPFWTDHWVNDIDRTPRRFIVPGKTQEEVDEAVRNFQSVLVETQANYDRWWFTNQHHAGSSQSKSPPQEPEDDALEVILLGGVYVRRRRRTPTESGEVGGPTLTRLDTQEEIRQFVREAEADAALATEYPFPSRVIAKTCDGRAVGADDYGYDLPPASSSASGKPKGPIVRDYGAVVAPLEPLPSNPYEKTTSSVIACGAGGDLPRASSTTSQPPKDVKVVDYAFKPHAARGGYYVCHPPTENRIGVERVRYIRETNRKTAHDLGFEHLYSTDDKYCLPPSFARPGTDRHPFTTISLGTLKRRREKIIGREEYDDYPHVPLRKRLKTKSNEESGEDPDQDSDKDSDEKPDERPPPHDELESCEYLNVKADCQLIEPSEYARRHTAVVKARKWEVLEPAPHGSEPERLRFRAPRVLKAARVRRFRKLPATRKDWTGEREPCLSPKLGPPKLPVSRDEPRAILGSFVFDALPHLQVRRLTAEHKKLSAKQAKGNKEGVPAPREASGVEVLPSSPGAEASTSASADEVSADNVDEQYFPLDDSAPVAGPPVAPVQEPVADDHATDVPRAPRGALKVHRELAMETLRPTPRPHRRTVERRRPRSSMQGMQRHVGSSGPPASSSSSHSHGHSAHSSSRPSASTSRPRQPTPGPSRSVASGPATRHGPSNVPAYGGVAYSIPRLPDSPADQPRVKRRRTDSGSSSTPPPDPVVKEESDDQMLVDSTQGREPCVPSPSKSYWHSLVGWFTGSS</sequence>